<comment type="caution">
    <text evidence="1">The sequence shown here is derived from an EMBL/GenBank/DDBJ whole genome shotgun (WGS) entry which is preliminary data.</text>
</comment>
<dbReference type="AlphaFoldDB" id="A0AAD5C4H2"/>
<protein>
    <submittedName>
        <fullName evidence="1">Uncharacterized protein</fullName>
    </submittedName>
</protein>
<evidence type="ECO:0000313" key="2">
    <source>
        <dbReference type="Proteomes" id="UP001206925"/>
    </source>
</evidence>
<sequence>MALRPNSSSLMALKTVDEHNKKHGSYFLNEHNKRQVDYRHVQKLFLFFSSRDSNHKQWVVHLISKFWLRS</sequence>
<keyword evidence="2" id="KW-1185">Reference proteome</keyword>
<accession>A0AAD5C4H2</accession>
<dbReference type="Proteomes" id="UP001206925">
    <property type="component" value="Unassembled WGS sequence"/>
</dbReference>
<evidence type="ECO:0000313" key="1">
    <source>
        <dbReference type="EMBL" id="KAI7733866.1"/>
    </source>
</evidence>
<name>A0AAD5C4H2_AMBAR</name>
<proteinExistence type="predicted"/>
<organism evidence="1 2">
    <name type="scientific">Ambrosia artemisiifolia</name>
    <name type="common">Common ragweed</name>
    <dbReference type="NCBI Taxonomy" id="4212"/>
    <lineage>
        <taxon>Eukaryota</taxon>
        <taxon>Viridiplantae</taxon>
        <taxon>Streptophyta</taxon>
        <taxon>Embryophyta</taxon>
        <taxon>Tracheophyta</taxon>
        <taxon>Spermatophyta</taxon>
        <taxon>Magnoliopsida</taxon>
        <taxon>eudicotyledons</taxon>
        <taxon>Gunneridae</taxon>
        <taxon>Pentapetalae</taxon>
        <taxon>asterids</taxon>
        <taxon>campanulids</taxon>
        <taxon>Asterales</taxon>
        <taxon>Asteraceae</taxon>
        <taxon>Asteroideae</taxon>
        <taxon>Heliantheae alliance</taxon>
        <taxon>Heliantheae</taxon>
        <taxon>Ambrosia</taxon>
    </lineage>
</organism>
<gene>
    <name evidence="1" type="ORF">M8C21_003390</name>
</gene>
<reference evidence="1" key="1">
    <citation type="submission" date="2022-06" db="EMBL/GenBank/DDBJ databases">
        <title>Uncovering the hologenomic basis of an extraordinary plant invasion.</title>
        <authorList>
            <person name="Bieker V.C."/>
            <person name="Martin M.D."/>
            <person name="Gilbert T."/>
            <person name="Hodgins K."/>
            <person name="Battlay P."/>
            <person name="Petersen B."/>
            <person name="Wilson J."/>
        </authorList>
    </citation>
    <scope>NUCLEOTIDE SEQUENCE</scope>
    <source>
        <strain evidence="1">AA19_3_7</strain>
        <tissue evidence="1">Leaf</tissue>
    </source>
</reference>
<dbReference type="EMBL" id="JAMZMK010009893">
    <property type="protein sequence ID" value="KAI7733866.1"/>
    <property type="molecule type" value="Genomic_DNA"/>
</dbReference>